<reference evidence="2" key="1">
    <citation type="journal article" date="2024" name="Proc. Natl. Acad. Sci. U.S.A.">
        <title>Extraordinary preservation of gene collinearity over three hundred million years revealed in homosporous lycophytes.</title>
        <authorList>
            <person name="Li C."/>
            <person name="Wickell D."/>
            <person name="Kuo L.Y."/>
            <person name="Chen X."/>
            <person name="Nie B."/>
            <person name="Liao X."/>
            <person name="Peng D."/>
            <person name="Ji J."/>
            <person name="Jenkins J."/>
            <person name="Williams M."/>
            <person name="Shu S."/>
            <person name="Plott C."/>
            <person name="Barry K."/>
            <person name="Rajasekar S."/>
            <person name="Grimwood J."/>
            <person name="Han X."/>
            <person name="Sun S."/>
            <person name="Hou Z."/>
            <person name="He W."/>
            <person name="Dai G."/>
            <person name="Sun C."/>
            <person name="Schmutz J."/>
            <person name="Leebens-Mack J.H."/>
            <person name="Li F.W."/>
            <person name="Wang L."/>
        </authorList>
    </citation>
    <scope>NUCLEOTIDE SEQUENCE [LARGE SCALE GENOMIC DNA]</scope>
    <source>
        <strain evidence="2">cv. PW_Plant_1</strain>
    </source>
</reference>
<name>A0ACC2AYX2_DIPCM</name>
<proteinExistence type="predicted"/>
<comment type="caution">
    <text evidence="1">The sequence shown here is derived from an EMBL/GenBank/DDBJ whole genome shotgun (WGS) entry which is preliminary data.</text>
</comment>
<protein>
    <submittedName>
        <fullName evidence="1">Uncharacterized protein</fullName>
    </submittedName>
</protein>
<gene>
    <name evidence="1" type="ORF">O6H91_18G024000</name>
</gene>
<dbReference type="Proteomes" id="UP001162992">
    <property type="component" value="Chromosome 18"/>
</dbReference>
<keyword evidence="2" id="KW-1185">Reference proteome</keyword>
<evidence type="ECO:0000313" key="2">
    <source>
        <dbReference type="Proteomes" id="UP001162992"/>
    </source>
</evidence>
<sequence>MHFFGGCAFSSSSFRSAPRKVAAEADLQINMGKGPGLYSEIGKRTRDLLTRDYNSDHKFTVTTTTSTGLVFTSTGVKKGEHFLGDLSTQFKHNTLTVDVKADTKSNILSTITVDEIAPGAKTILHFTVPDQKTGKVEFQYLHDYAGISTVVGLTASPIVDFAAAIGSDGFAIGGEVAFNTASGKFSKYNAGIGYTQPDFSAAVHIVDKGDILRASYSHTVSPLTRSSVGAEIAHKLSTNDNVFAIGGSHSLDPLTTVKGRLNNHGKLAAVIQHEWRPKSLVTLSGEVDTRALEKSAKLGLALVLKP</sequence>
<accession>A0ACC2AYX2</accession>
<evidence type="ECO:0000313" key="1">
    <source>
        <dbReference type="EMBL" id="KAJ7522713.1"/>
    </source>
</evidence>
<dbReference type="EMBL" id="CM055109">
    <property type="protein sequence ID" value="KAJ7522713.1"/>
    <property type="molecule type" value="Genomic_DNA"/>
</dbReference>
<organism evidence="1 2">
    <name type="scientific">Diphasiastrum complanatum</name>
    <name type="common">Issler's clubmoss</name>
    <name type="synonym">Lycopodium complanatum</name>
    <dbReference type="NCBI Taxonomy" id="34168"/>
    <lineage>
        <taxon>Eukaryota</taxon>
        <taxon>Viridiplantae</taxon>
        <taxon>Streptophyta</taxon>
        <taxon>Embryophyta</taxon>
        <taxon>Tracheophyta</taxon>
        <taxon>Lycopodiopsida</taxon>
        <taxon>Lycopodiales</taxon>
        <taxon>Lycopodiaceae</taxon>
        <taxon>Lycopodioideae</taxon>
        <taxon>Diphasiastrum</taxon>
    </lineage>
</organism>